<protein>
    <submittedName>
        <fullName evidence="2">Uncharacterized protein</fullName>
    </submittedName>
</protein>
<proteinExistence type="predicted"/>
<reference evidence="2 3" key="1">
    <citation type="submission" date="2024-02" db="EMBL/GenBank/DDBJ databases">
        <title>A chromosome-level genome assembly of Drosophila madeirensis, a fruit fly species endemic to Madeira island.</title>
        <authorList>
            <person name="Tomihara K."/>
            <person name="Llopart A."/>
            <person name="Yamamoto D."/>
        </authorList>
    </citation>
    <scope>NUCLEOTIDE SEQUENCE [LARGE SCALE GENOMIC DNA]</scope>
    <source>
        <strain evidence="2 3">RF1</strain>
    </source>
</reference>
<keyword evidence="1" id="KW-0732">Signal</keyword>
<gene>
    <name evidence="2" type="ORF">DMAD_05940</name>
</gene>
<sequence length="52" mass="5661">MNLVQGSLGLLLALTLAIVAQADVPVRPPTSKDIACGDGRYYNYARRVCLPW</sequence>
<dbReference type="EMBL" id="AP029265">
    <property type="protein sequence ID" value="BFF97553.1"/>
    <property type="molecule type" value="Genomic_DNA"/>
</dbReference>
<accession>A0AAU9FP00</accession>
<dbReference type="AlphaFoldDB" id="A0AAU9FP00"/>
<feature type="chain" id="PRO_5043851956" evidence="1">
    <location>
        <begin position="23"/>
        <end position="52"/>
    </location>
</feature>
<evidence type="ECO:0000313" key="3">
    <source>
        <dbReference type="Proteomes" id="UP001500889"/>
    </source>
</evidence>
<keyword evidence="3" id="KW-1185">Reference proteome</keyword>
<evidence type="ECO:0000313" key="2">
    <source>
        <dbReference type="EMBL" id="BFF97553.1"/>
    </source>
</evidence>
<name>A0AAU9FP00_DROMD</name>
<evidence type="ECO:0000256" key="1">
    <source>
        <dbReference type="SAM" id="SignalP"/>
    </source>
</evidence>
<feature type="signal peptide" evidence="1">
    <location>
        <begin position="1"/>
        <end position="22"/>
    </location>
</feature>
<organism evidence="2 3">
    <name type="scientific">Drosophila madeirensis</name>
    <name type="common">Fruit fly</name>
    <dbReference type="NCBI Taxonomy" id="30013"/>
    <lineage>
        <taxon>Eukaryota</taxon>
        <taxon>Metazoa</taxon>
        <taxon>Ecdysozoa</taxon>
        <taxon>Arthropoda</taxon>
        <taxon>Hexapoda</taxon>
        <taxon>Insecta</taxon>
        <taxon>Pterygota</taxon>
        <taxon>Neoptera</taxon>
        <taxon>Endopterygota</taxon>
        <taxon>Diptera</taxon>
        <taxon>Brachycera</taxon>
        <taxon>Muscomorpha</taxon>
        <taxon>Ephydroidea</taxon>
        <taxon>Drosophilidae</taxon>
        <taxon>Drosophila</taxon>
        <taxon>Sophophora</taxon>
    </lineage>
</organism>
<dbReference type="Proteomes" id="UP001500889">
    <property type="component" value="Chromosome J"/>
</dbReference>